<dbReference type="InterPro" id="IPR015915">
    <property type="entry name" value="Kelch-typ_b-propeller"/>
</dbReference>
<evidence type="ECO:0000313" key="2">
    <source>
        <dbReference type="Proteomes" id="UP000436088"/>
    </source>
</evidence>
<dbReference type="OrthoDB" id="1899182at2759"/>
<dbReference type="SUPFAM" id="SSF117281">
    <property type="entry name" value="Kelch motif"/>
    <property type="match status" value="1"/>
</dbReference>
<accession>A0A6A2Y9C8</accession>
<comment type="caution">
    <text evidence="1">The sequence shown here is derived from an EMBL/GenBank/DDBJ whole genome shotgun (WGS) entry which is preliminary data.</text>
</comment>
<keyword evidence="2" id="KW-1185">Reference proteome</keyword>
<protein>
    <submittedName>
        <fullName evidence="1">F-box/kelch-repeat protein SKIP25</fullName>
    </submittedName>
</protein>
<dbReference type="Gene3D" id="2.120.10.80">
    <property type="entry name" value="Kelch-type beta propeller"/>
    <property type="match status" value="1"/>
</dbReference>
<dbReference type="Proteomes" id="UP000436088">
    <property type="component" value="Unassembled WGS sequence"/>
</dbReference>
<dbReference type="EMBL" id="VEPZ02001422">
    <property type="protein sequence ID" value="KAE8673806.1"/>
    <property type="molecule type" value="Genomic_DNA"/>
</dbReference>
<reference evidence="1" key="1">
    <citation type="submission" date="2019-09" db="EMBL/GenBank/DDBJ databases">
        <title>Draft genome information of white flower Hibiscus syriacus.</title>
        <authorList>
            <person name="Kim Y.-M."/>
        </authorList>
    </citation>
    <scope>NUCLEOTIDE SEQUENCE [LARGE SCALE GENOMIC DNA]</scope>
    <source>
        <strain evidence="1">YM2019G1</strain>
    </source>
</reference>
<evidence type="ECO:0000313" key="1">
    <source>
        <dbReference type="EMBL" id="KAE8673806.1"/>
    </source>
</evidence>
<dbReference type="AlphaFoldDB" id="A0A6A2Y9C8"/>
<gene>
    <name evidence="1" type="ORF">F3Y22_tig00111772pilonHSYRG00230</name>
</gene>
<sequence length="379" mass="42377">MEATPQCRNQTDNDSFDENGILLPGLPDDLAQRCLFSLSPSLLFSVCHPWRRFLYSPSFPPFFSLYALVSPLQNSTPRHPGQVVPQNTIEFISFDPISSSWTPLPSLPQDPPLHLLHRHPSFLSRNLPIQSLTVSNHLILIAATSHKLLPALSSPLVFNPESSSWFYGPQISTPRRWCATGSVRGVVYMASGIGSLYKGDVARSLEQWDLNKKRENWRWENKAELKDGRFSREAVEAVGYRGKLCMVNVKGNAVKQGAVYDVGLDKWEEMPQGMVAGWNGPAAAMDEDVIYVVDEVKGSLSRYDGERDCWVKVIELEQLKRAEQIAAARGKICAVSGNGERIIVVDVGDRPARFWEVAPPRGLEVVAVHVLPRMCSRQR</sequence>
<dbReference type="PANTHER" id="PTHR47590">
    <property type="entry name" value="F-BOX/KELCH-REPEAT PROTEIN SKIP25"/>
    <property type="match status" value="1"/>
</dbReference>
<dbReference type="PANTHER" id="PTHR47590:SF7">
    <property type="entry name" value="OS06G0711700 PROTEIN"/>
    <property type="match status" value="1"/>
</dbReference>
<name>A0A6A2Y9C8_HIBSY</name>
<organism evidence="1 2">
    <name type="scientific">Hibiscus syriacus</name>
    <name type="common">Rose of Sharon</name>
    <dbReference type="NCBI Taxonomy" id="106335"/>
    <lineage>
        <taxon>Eukaryota</taxon>
        <taxon>Viridiplantae</taxon>
        <taxon>Streptophyta</taxon>
        <taxon>Embryophyta</taxon>
        <taxon>Tracheophyta</taxon>
        <taxon>Spermatophyta</taxon>
        <taxon>Magnoliopsida</taxon>
        <taxon>eudicotyledons</taxon>
        <taxon>Gunneridae</taxon>
        <taxon>Pentapetalae</taxon>
        <taxon>rosids</taxon>
        <taxon>malvids</taxon>
        <taxon>Malvales</taxon>
        <taxon>Malvaceae</taxon>
        <taxon>Malvoideae</taxon>
        <taxon>Hibiscus</taxon>
    </lineage>
</organism>
<proteinExistence type="predicted"/>